<gene>
    <name evidence="6" type="ORF">EDL96_05770</name>
</gene>
<evidence type="ECO:0000256" key="1">
    <source>
        <dbReference type="ARBA" id="ARBA00004127"/>
    </source>
</evidence>
<keyword evidence="4 5" id="KW-0472">Membrane</keyword>
<sequence>MTPASSRNPDTSPDIFRTQQQRIHSEPQAGNYNEHLNKLRAAVLGANDGIVSVAATVVGVAGATAHRGSIFLVAAAAVSAGALSMALGEYVSVSSQKDSQQALIDLETRELQDMPEEEFEELVEILQEKGMSRDTARSAARELTQKNALKAHLDFELGLDEEDIPSPMGAAIASALAFFVGSMLPTLAILLPPAQIAIPVTFGVVLVALALTGWLGARLGGSPHRLRAATRLVVGGALALAATFAIGTLLGTGAVG</sequence>
<comment type="subcellular location">
    <subcellularLocation>
        <location evidence="1">Endomembrane system</location>
        <topology evidence="1">Multi-pass membrane protein</topology>
    </subcellularLocation>
</comment>
<dbReference type="InterPro" id="IPR008217">
    <property type="entry name" value="Ccc1_fam"/>
</dbReference>
<keyword evidence="2 5" id="KW-0812">Transmembrane</keyword>
<reference evidence="6 7" key="1">
    <citation type="submission" date="2018-10" db="EMBL/GenBank/DDBJ databases">
        <title>Kocuria sp. M5W7-7, whole genome shotgun sequence.</title>
        <authorList>
            <person name="Tuo L."/>
        </authorList>
    </citation>
    <scope>NUCLEOTIDE SEQUENCE [LARGE SCALE GENOMIC DNA]</scope>
    <source>
        <strain evidence="6 7">M5W7-7</strain>
    </source>
</reference>
<proteinExistence type="predicted"/>
<dbReference type="Pfam" id="PF01988">
    <property type="entry name" value="VIT1"/>
    <property type="match status" value="1"/>
</dbReference>
<organism evidence="6 7">
    <name type="scientific">Kocuria soli</name>
    <dbReference type="NCBI Taxonomy" id="2485125"/>
    <lineage>
        <taxon>Bacteria</taxon>
        <taxon>Bacillati</taxon>
        <taxon>Actinomycetota</taxon>
        <taxon>Actinomycetes</taxon>
        <taxon>Micrococcales</taxon>
        <taxon>Micrococcaceae</taxon>
        <taxon>Kocuria</taxon>
    </lineage>
</organism>
<feature type="transmembrane region" description="Helical" evidence="5">
    <location>
        <begin position="69"/>
        <end position="91"/>
    </location>
</feature>
<feature type="transmembrane region" description="Helical" evidence="5">
    <location>
        <begin position="229"/>
        <end position="250"/>
    </location>
</feature>
<dbReference type="AlphaFoldDB" id="A0A3N4A499"/>
<feature type="transmembrane region" description="Helical" evidence="5">
    <location>
        <begin position="196"/>
        <end position="217"/>
    </location>
</feature>
<dbReference type="OrthoDB" id="188924at2"/>
<dbReference type="EMBL" id="RKMF01000006">
    <property type="protein sequence ID" value="ROZ63449.1"/>
    <property type="molecule type" value="Genomic_DNA"/>
</dbReference>
<dbReference type="PANTHER" id="PTHR31851">
    <property type="entry name" value="FE(2+)/MN(2+) TRANSPORTER PCL1"/>
    <property type="match status" value="1"/>
</dbReference>
<keyword evidence="3 5" id="KW-1133">Transmembrane helix</keyword>
<evidence type="ECO:0000256" key="3">
    <source>
        <dbReference type="ARBA" id="ARBA00022989"/>
    </source>
</evidence>
<protein>
    <submittedName>
        <fullName evidence="6">VIT family protein</fullName>
    </submittedName>
</protein>
<feature type="transmembrane region" description="Helical" evidence="5">
    <location>
        <begin position="41"/>
        <end position="63"/>
    </location>
</feature>
<dbReference type="RefSeq" id="WP_123824861.1">
    <property type="nucleotide sequence ID" value="NZ_RKMF01000006.1"/>
</dbReference>
<comment type="caution">
    <text evidence="6">The sequence shown here is derived from an EMBL/GenBank/DDBJ whole genome shotgun (WGS) entry which is preliminary data.</text>
</comment>
<feature type="transmembrane region" description="Helical" evidence="5">
    <location>
        <begin position="170"/>
        <end position="190"/>
    </location>
</feature>
<dbReference type="GO" id="GO:0005384">
    <property type="term" value="F:manganese ion transmembrane transporter activity"/>
    <property type="evidence" value="ECO:0007669"/>
    <property type="project" value="InterPro"/>
</dbReference>
<evidence type="ECO:0000313" key="6">
    <source>
        <dbReference type="EMBL" id="ROZ63449.1"/>
    </source>
</evidence>
<dbReference type="CDD" id="cd02432">
    <property type="entry name" value="Nodulin-21_like_1"/>
    <property type="match status" value="1"/>
</dbReference>
<dbReference type="Proteomes" id="UP000270616">
    <property type="component" value="Unassembled WGS sequence"/>
</dbReference>
<keyword evidence="7" id="KW-1185">Reference proteome</keyword>
<evidence type="ECO:0000313" key="7">
    <source>
        <dbReference type="Proteomes" id="UP000270616"/>
    </source>
</evidence>
<accession>A0A3N4A499</accession>
<name>A0A3N4A499_9MICC</name>
<evidence type="ECO:0000256" key="4">
    <source>
        <dbReference type="ARBA" id="ARBA00023136"/>
    </source>
</evidence>
<dbReference type="GO" id="GO:0012505">
    <property type="term" value="C:endomembrane system"/>
    <property type="evidence" value="ECO:0007669"/>
    <property type="project" value="UniProtKB-SubCell"/>
</dbReference>
<evidence type="ECO:0000256" key="2">
    <source>
        <dbReference type="ARBA" id="ARBA00022692"/>
    </source>
</evidence>
<evidence type="ECO:0000256" key="5">
    <source>
        <dbReference type="SAM" id="Phobius"/>
    </source>
</evidence>
<dbReference type="GO" id="GO:0030026">
    <property type="term" value="P:intracellular manganese ion homeostasis"/>
    <property type="evidence" value="ECO:0007669"/>
    <property type="project" value="InterPro"/>
</dbReference>